<comment type="caution">
    <text evidence="4">The sequence shown here is derived from an EMBL/GenBank/DDBJ whole genome shotgun (WGS) entry which is preliminary data.</text>
</comment>
<evidence type="ECO:0000256" key="2">
    <source>
        <dbReference type="SAM" id="MobiDB-lite"/>
    </source>
</evidence>
<dbReference type="Pfam" id="PF00107">
    <property type="entry name" value="ADH_zinc_N"/>
    <property type="match status" value="1"/>
</dbReference>
<dbReference type="InterPro" id="IPR036291">
    <property type="entry name" value="NAD(P)-bd_dom_sf"/>
</dbReference>
<accession>A0A939QMF0</accession>
<evidence type="ECO:0000256" key="1">
    <source>
        <dbReference type="ARBA" id="ARBA00022857"/>
    </source>
</evidence>
<dbReference type="SMART" id="SM00829">
    <property type="entry name" value="PKS_ER"/>
    <property type="match status" value="1"/>
</dbReference>
<reference evidence="4" key="1">
    <citation type="submission" date="2021-03" db="EMBL/GenBank/DDBJ databases">
        <title>Microbacterium sp. nov., a novel actinobacterium isolated from cow dung.</title>
        <authorList>
            <person name="Zhang L."/>
        </authorList>
    </citation>
    <scope>NUCLEOTIDE SEQUENCE</scope>
    <source>
        <strain evidence="4">NEAU-LLB</strain>
    </source>
</reference>
<keyword evidence="1" id="KW-0521">NADP</keyword>
<dbReference type="Gene3D" id="3.40.50.720">
    <property type="entry name" value="NAD(P)-binding Rossmann-like Domain"/>
    <property type="match status" value="1"/>
</dbReference>
<feature type="domain" description="Enoyl reductase (ER)" evidence="3">
    <location>
        <begin position="11"/>
        <end position="311"/>
    </location>
</feature>
<proteinExistence type="predicted"/>
<keyword evidence="5" id="KW-1185">Reference proteome</keyword>
<organism evidence="4 5">
    <name type="scientific">Microbacterium stercoris</name>
    <dbReference type="NCBI Taxonomy" id="2820289"/>
    <lineage>
        <taxon>Bacteria</taxon>
        <taxon>Bacillati</taxon>
        <taxon>Actinomycetota</taxon>
        <taxon>Actinomycetes</taxon>
        <taxon>Micrococcales</taxon>
        <taxon>Microbacteriaceae</taxon>
        <taxon>Microbacterium</taxon>
    </lineage>
</organism>
<evidence type="ECO:0000313" key="5">
    <source>
        <dbReference type="Proteomes" id="UP000680132"/>
    </source>
</evidence>
<dbReference type="PANTHER" id="PTHR44154">
    <property type="entry name" value="QUINONE OXIDOREDUCTASE"/>
    <property type="match status" value="1"/>
</dbReference>
<protein>
    <submittedName>
        <fullName evidence="4">NADP-dependent oxidoreductase</fullName>
    </submittedName>
</protein>
<dbReference type="InterPro" id="IPR020843">
    <property type="entry name" value="ER"/>
</dbReference>
<dbReference type="InterPro" id="IPR051603">
    <property type="entry name" value="Zinc-ADH_QOR/CCCR"/>
</dbReference>
<dbReference type="Gene3D" id="3.90.180.10">
    <property type="entry name" value="Medium-chain alcohol dehydrogenases, catalytic domain"/>
    <property type="match status" value="1"/>
</dbReference>
<dbReference type="Proteomes" id="UP000680132">
    <property type="component" value="Unassembled WGS sequence"/>
</dbReference>
<feature type="region of interest" description="Disordered" evidence="2">
    <location>
        <begin position="45"/>
        <end position="64"/>
    </location>
</feature>
<dbReference type="SUPFAM" id="SSF50129">
    <property type="entry name" value="GroES-like"/>
    <property type="match status" value="1"/>
</dbReference>
<dbReference type="EMBL" id="JAGFOA010000001">
    <property type="protein sequence ID" value="MBO3662121.1"/>
    <property type="molecule type" value="Genomic_DNA"/>
</dbReference>
<dbReference type="RefSeq" id="WP_208499696.1">
    <property type="nucleotide sequence ID" value="NZ_JAGFOA010000001.1"/>
</dbReference>
<dbReference type="PANTHER" id="PTHR44154:SF1">
    <property type="entry name" value="QUINONE OXIDOREDUCTASE"/>
    <property type="match status" value="1"/>
</dbReference>
<sequence>MAKAIQYSELGGPEVLALNEVPVPVPAPGEVAVRVEAAGVNPIDAKQRSGLRPTPPITEPRGTGIDGAGHVTAVGSDVDGFRIGDPVVFTGIVGSYATDVVVPAHKVFVRPAGVSAAVGAALGVPFGTAYQTVRSLGIRGGDTLLIHGASGSVGQAAIQFAALAGARVLGTTSDRRADRVIALGGEPLAYGDGLVERVRQAAPDGVTAILDCAGTDEAIEASLELLEDRSRIATIVRGPDAASFGIRAFSGGSPTPLSAQQQAWRLEAIPVALALIATGRFHVELGERYPLERAGDAQQAASEGADGKLLVLP</sequence>
<dbReference type="AlphaFoldDB" id="A0A939QMF0"/>
<name>A0A939QMF0_9MICO</name>
<dbReference type="CDD" id="cd05289">
    <property type="entry name" value="MDR_like_2"/>
    <property type="match status" value="1"/>
</dbReference>
<dbReference type="InterPro" id="IPR013149">
    <property type="entry name" value="ADH-like_C"/>
</dbReference>
<gene>
    <name evidence="4" type="ORF">J5V96_01190</name>
</gene>
<dbReference type="Pfam" id="PF08240">
    <property type="entry name" value="ADH_N"/>
    <property type="match status" value="1"/>
</dbReference>
<dbReference type="InterPro" id="IPR013154">
    <property type="entry name" value="ADH-like_N"/>
</dbReference>
<evidence type="ECO:0000259" key="3">
    <source>
        <dbReference type="SMART" id="SM00829"/>
    </source>
</evidence>
<evidence type="ECO:0000313" key="4">
    <source>
        <dbReference type="EMBL" id="MBO3662121.1"/>
    </source>
</evidence>
<dbReference type="SUPFAM" id="SSF51735">
    <property type="entry name" value="NAD(P)-binding Rossmann-fold domains"/>
    <property type="match status" value="1"/>
</dbReference>
<dbReference type="GO" id="GO:0016491">
    <property type="term" value="F:oxidoreductase activity"/>
    <property type="evidence" value="ECO:0007669"/>
    <property type="project" value="InterPro"/>
</dbReference>
<dbReference type="InterPro" id="IPR011032">
    <property type="entry name" value="GroES-like_sf"/>
</dbReference>